<keyword evidence="8" id="KW-0547">Nucleotide-binding</keyword>
<sequence length="465" mass="50636">MSDEEYRDYPLTLHTSLHRPMLPISAMWRSTVALLGRIGSQCSAGTFSTTAVRSLSHAEATNTFIKEALVELDYPEKLQRLLLTPQREMTVELVLQMDSGEIEVFNAYRVQHNNSRGPYKGGLRYHPQVDIDDVRSLASLMTWKTAVMDIPFGGAKGGITVDPAKLSERELEKLTRKLVMAIKEIIGTYEDIPAPDMNTDARVMSWIFDQYSKLKGFSPGVVTGKPVYLHGSLGREAATGRGTAFAIREVLRATHLGRIPDAKFVIQGFGNVGAWAADILTDMGGKVVAVSDVTGAMHNEKGLDIKALRAHMASGKRLVDFTEGSAAPAKDILATPCDVLVPAAIGGVITEANAGQLACKVVAEAANGPTTPAGDAVLRDRGIVVLPDIYTNGGGVTVSYFEWVHNLQNFTWEEDDVNRKLERKMTDAFAAIWAISKSKGIPLRTAAFVVALQRVTRAEIHRGFD</sequence>
<reference evidence="12" key="1">
    <citation type="submission" date="2017-04" db="EMBL/GenBank/DDBJ databases">
        <authorList>
            <person name="Afonso C.L."/>
            <person name="Miller P.J."/>
            <person name="Scott M.A."/>
            <person name="Spackman E."/>
            <person name="Goraichik I."/>
            <person name="Dimitrov K.M."/>
            <person name="Suarez D.L."/>
            <person name="Swayne D.E."/>
        </authorList>
    </citation>
    <scope>NUCLEOTIDE SEQUENCE</scope>
</reference>
<dbReference type="PRINTS" id="PR00082">
    <property type="entry name" value="GLFDHDRGNASE"/>
</dbReference>
<feature type="binding site" evidence="8">
    <location>
        <position position="239"/>
    </location>
    <ligand>
        <name>NAD(+)</name>
        <dbReference type="ChEBI" id="CHEBI:57540"/>
    </ligand>
</feature>
<comment type="similarity">
    <text evidence="1 6 10">Belongs to the Glu/Leu/Phe/Val dehydrogenases family.</text>
</comment>
<feature type="binding site" evidence="8">
    <location>
        <position position="144"/>
    </location>
    <ligand>
        <name>substrate</name>
    </ligand>
</feature>
<dbReference type="SUPFAM" id="SSF51735">
    <property type="entry name" value="NAD(P)-binding Rossmann-fold domains"/>
    <property type="match status" value="1"/>
</dbReference>
<dbReference type="Gene3D" id="3.40.50.10860">
    <property type="entry name" value="Leucine Dehydrogenase, chain A, domain 1"/>
    <property type="match status" value="1"/>
</dbReference>
<dbReference type="PROSITE" id="PS00074">
    <property type="entry name" value="GLFV_DEHYDROGENASE"/>
    <property type="match status" value="1"/>
</dbReference>
<dbReference type="InterPro" id="IPR033524">
    <property type="entry name" value="Glu/Leu/Phe/Val_DH_AS"/>
</dbReference>
<evidence type="ECO:0000259" key="11">
    <source>
        <dbReference type="SMART" id="SM00839"/>
    </source>
</evidence>
<keyword evidence="3 8" id="KW-0520">NAD</keyword>
<dbReference type="EMBL" id="KY951412">
    <property type="protein sequence ID" value="AUT77174.1"/>
    <property type="molecule type" value="mRNA"/>
</dbReference>
<dbReference type="CDD" id="cd01076">
    <property type="entry name" value="NAD_bind_1_Glu_DH"/>
    <property type="match status" value="1"/>
</dbReference>
<evidence type="ECO:0000256" key="5">
    <source>
        <dbReference type="ARBA" id="ARBA00048577"/>
    </source>
</evidence>
<dbReference type="GO" id="GO:0004352">
    <property type="term" value="F:glutamate dehydrogenase (NAD+) activity"/>
    <property type="evidence" value="ECO:0007669"/>
    <property type="project" value="TreeGrafter"/>
</dbReference>
<dbReference type="InterPro" id="IPR006095">
    <property type="entry name" value="Glu/Leu/Phe/Val/Trp_DH"/>
</dbReference>
<dbReference type="InterPro" id="IPR006097">
    <property type="entry name" value="Glu/Leu/Phe/Val/Trp_DH_dimer"/>
</dbReference>
<feature type="domain" description="Glutamate/phenylalanine/leucine/valine/L-tryptophan dehydrogenase C-terminal" evidence="11">
    <location>
        <begin position="232"/>
        <end position="463"/>
    </location>
</feature>
<feature type="binding site" evidence="8">
    <location>
        <position position="120"/>
    </location>
    <ligand>
        <name>substrate</name>
    </ligand>
</feature>
<evidence type="ECO:0000256" key="10">
    <source>
        <dbReference type="RuleBase" id="RU004417"/>
    </source>
</evidence>
<protein>
    <recommendedName>
        <fullName evidence="6">Glutamate dehydrogenase</fullName>
    </recommendedName>
</protein>
<feature type="active site" description="Proton donor" evidence="7">
    <location>
        <position position="156"/>
    </location>
</feature>
<comment type="catalytic activity">
    <reaction evidence="4">
        <text>L-glutamate + NAD(+) + H2O = 2-oxoglutarate + NH4(+) + NADH + H(+)</text>
        <dbReference type="Rhea" id="RHEA:15133"/>
        <dbReference type="ChEBI" id="CHEBI:15377"/>
        <dbReference type="ChEBI" id="CHEBI:15378"/>
        <dbReference type="ChEBI" id="CHEBI:16810"/>
        <dbReference type="ChEBI" id="CHEBI:28938"/>
        <dbReference type="ChEBI" id="CHEBI:29985"/>
        <dbReference type="ChEBI" id="CHEBI:57540"/>
        <dbReference type="ChEBI" id="CHEBI:57945"/>
        <dbReference type="EC" id="1.4.1.3"/>
    </reaction>
</comment>
<dbReference type="SMART" id="SM00839">
    <property type="entry name" value="ELFV_dehydrog"/>
    <property type="match status" value="1"/>
</dbReference>
<dbReference type="PANTHER" id="PTHR11606:SF24">
    <property type="entry name" value="NAD-SPECIFIC GLUTAMATE DEHYDROGENASE"/>
    <property type="match status" value="1"/>
</dbReference>
<feature type="binding site" evidence="8">
    <location>
        <position position="271"/>
    </location>
    <ligand>
        <name>NAD(+)</name>
        <dbReference type="ChEBI" id="CHEBI:57540"/>
    </ligand>
</feature>
<feature type="site" description="Important for catalysis" evidence="9">
    <location>
        <position position="196"/>
    </location>
</feature>
<name>A0A2K9RG56_HAELA</name>
<dbReference type="GO" id="GO:0006538">
    <property type="term" value="P:L-glutamate catabolic process"/>
    <property type="evidence" value="ECO:0007669"/>
    <property type="project" value="TreeGrafter"/>
</dbReference>
<proteinExistence type="evidence at transcript level"/>
<dbReference type="Gene3D" id="3.40.50.720">
    <property type="entry name" value="NAD(P)-binding Rossmann-like Domain"/>
    <property type="match status" value="1"/>
</dbReference>
<evidence type="ECO:0000313" key="12">
    <source>
        <dbReference type="EMBL" id="AUT77174.1"/>
    </source>
</evidence>
<feature type="binding site" evidence="8">
    <location>
        <position position="399"/>
    </location>
    <ligand>
        <name>substrate</name>
    </ligand>
</feature>
<dbReference type="GO" id="GO:0005739">
    <property type="term" value="C:mitochondrion"/>
    <property type="evidence" value="ECO:0007669"/>
    <property type="project" value="TreeGrafter"/>
</dbReference>
<dbReference type="InterPro" id="IPR014362">
    <property type="entry name" value="Glu_DH"/>
</dbReference>
<organism evidence="12">
    <name type="scientific">Haematococcus lacustris</name>
    <name type="common">Green alga</name>
    <name type="synonym">Haematococcus pluvialis</name>
    <dbReference type="NCBI Taxonomy" id="44745"/>
    <lineage>
        <taxon>Eukaryota</taxon>
        <taxon>Viridiplantae</taxon>
        <taxon>Chlorophyta</taxon>
        <taxon>core chlorophytes</taxon>
        <taxon>Chlorophyceae</taxon>
        <taxon>CS clade</taxon>
        <taxon>Chlamydomonadales</taxon>
        <taxon>Haematococcaceae</taxon>
        <taxon>Haematococcus</taxon>
    </lineage>
</organism>
<evidence type="ECO:0000256" key="7">
    <source>
        <dbReference type="PIRSR" id="PIRSR000185-1"/>
    </source>
</evidence>
<evidence type="ECO:0000256" key="2">
    <source>
        <dbReference type="ARBA" id="ARBA00023002"/>
    </source>
</evidence>
<comment type="catalytic activity">
    <reaction evidence="5">
        <text>L-glutamate + NADP(+) + H2O = 2-oxoglutarate + NH4(+) + NADPH + H(+)</text>
        <dbReference type="Rhea" id="RHEA:11612"/>
        <dbReference type="ChEBI" id="CHEBI:15377"/>
        <dbReference type="ChEBI" id="CHEBI:15378"/>
        <dbReference type="ChEBI" id="CHEBI:16810"/>
        <dbReference type="ChEBI" id="CHEBI:28938"/>
        <dbReference type="ChEBI" id="CHEBI:29985"/>
        <dbReference type="ChEBI" id="CHEBI:57783"/>
        <dbReference type="ChEBI" id="CHEBI:58349"/>
        <dbReference type="EC" id="1.4.1.3"/>
    </reaction>
</comment>
<dbReference type="PIRSF" id="PIRSF000185">
    <property type="entry name" value="Glu_DH"/>
    <property type="match status" value="1"/>
</dbReference>
<dbReference type="FunFam" id="3.40.50.10860:FF:000003">
    <property type="entry name" value="Glutamate dehydrogenase"/>
    <property type="match status" value="1"/>
</dbReference>
<evidence type="ECO:0000256" key="8">
    <source>
        <dbReference type="PIRSR" id="PIRSR000185-2"/>
    </source>
</evidence>
<dbReference type="AlphaFoldDB" id="A0A2K9RG56"/>
<dbReference type="SUPFAM" id="SSF53223">
    <property type="entry name" value="Aminoacid dehydrogenase-like, N-terminal domain"/>
    <property type="match status" value="1"/>
</dbReference>
<dbReference type="Pfam" id="PF02812">
    <property type="entry name" value="ELFV_dehydrog_N"/>
    <property type="match status" value="1"/>
</dbReference>
<evidence type="ECO:0000256" key="1">
    <source>
        <dbReference type="ARBA" id="ARBA00006382"/>
    </source>
</evidence>
<keyword evidence="2 6" id="KW-0560">Oxidoreductase</keyword>
<evidence type="ECO:0000256" key="3">
    <source>
        <dbReference type="ARBA" id="ARBA00023027"/>
    </source>
</evidence>
<evidence type="ECO:0000256" key="6">
    <source>
        <dbReference type="PIRNR" id="PIRNR000185"/>
    </source>
</evidence>
<dbReference type="PANTHER" id="PTHR11606">
    <property type="entry name" value="GLUTAMATE DEHYDROGENASE"/>
    <property type="match status" value="1"/>
</dbReference>
<accession>A0A2K9RG56</accession>
<dbReference type="Pfam" id="PF00208">
    <property type="entry name" value="ELFV_dehydrog"/>
    <property type="match status" value="1"/>
</dbReference>
<dbReference type="InterPro" id="IPR006096">
    <property type="entry name" value="Glu/Leu/Phe/Val/Trp_DH_C"/>
</dbReference>
<evidence type="ECO:0000256" key="9">
    <source>
        <dbReference type="PIRSR" id="PIRSR000185-3"/>
    </source>
</evidence>
<evidence type="ECO:0000256" key="4">
    <source>
        <dbReference type="ARBA" id="ARBA00047867"/>
    </source>
</evidence>
<dbReference type="InterPro" id="IPR046346">
    <property type="entry name" value="Aminoacid_DH-like_N_sf"/>
</dbReference>
<dbReference type="InterPro" id="IPR033922">
    <property type="entry name" value="NAD_bind_Glu_DH"/>
</dbReference>
<dbReference type="InterPro" id="IPR036291">
    <property type="entry name" value="NAD(P)-bd_dom_sf"/>
</dbReference>
<dbReference type="GO" id="GO:0000166">
    <property type="term" value="F:nucleotide binding"/>
    <property type="evidence" value="ECO:0007669"/>
    <property type="project" value="UniProtKB-KW"/>
</dbReference>